<feature type="transmembrane region" description="Helical" evidence="6">
    <location>
        <begin position="93"/>
        <end position="111"/>
    </location>
</feature>
<gene>
    <name evidence="7" type="ORF">POL72_02295</name>
</gene>
<dbReference type="PANTHER" id="PTHR47089:SF1">
    <property type="entry name" value="GUANOSINE ABC TRANSPORTER PERMEASE PROTEIN NUPP"/>
    <property type="match status" value="1"/>
</dbReference>
<sequence>MKVISHGPLGRETTEAIAIPLGALAASLLVFGAFVAAQGANPLSVYHDMVRGAFGTWFSFQNTLLRAAPLMLTALCTALPARLGLIVIGGEGALVMGGLSAASAALASRAWGAPPAAVLAAMLVSGLAAGALWIGLAGALRVYRGVSETISSLLLNYIGIAILNHLVEGALRDPASLNKPSTASIGAENALGSLPGLEVHWGLAYGVLACALCYVLMHRTTFGFGAAMSGGNVRAALLAGLPVKRLVVLTCTLAGACAGLAGMVEVAAVHGRANASLISGYGYTGILVAFIARHNPLAIMPVSLLLGGIGASGGLLQRTARLPDATVSVLQGILFIAILASETLYGRSLAAREPKVRQAAPAPSVA</sequence>
<feature type="transmembrane region" description="Helical" evidence="6">
    <location>
        <begin position="21"/>
        <end position="40"/>
    </location>
</feature>
<feature type="transmembrane region" description="Helical" evidence="6">
    <location>
        <begin position="199"/>
        <end position="217"/>
    </location>
</feature>
<accession>A0ABT5BSL5</accession>
<dbReference type="Proteomes" id="UP001217485">
    <property type="component" value="Unassembled WGS sequence"/>
</dbReference>
<evidence type="ECO:0000313" key="8">
    <source>
        <dbReference type="Proteomes" id="UP001217485"/>
    </source>
</evidence>
<evidence type="ECO:0000256" key="6">
    <source>
        <dbReference type="SAM" id="Phobius"/>
    </source>
</evidence>
<dbReference type="EMBL" id="JAQNDK010000001">
    <property type="protein sequence ID" value="MDC0676555.1"/>
    <property type="molecule type" value="Genomic_DNA"/>
</dbReference>
<keyword evidence="2" id="KW-1003">Cell membrane</keyword>
<reference evidence="7 8" key="1">
    <citation type="submission" date="2023-01" db="EMBL/GenBank/DDBJ databases">
        <title>Minimal conservation of predation-associated metabolite biosynthetic gene clusters underscores biosynthetic potential of Myxococcota including descriptions for ten novel species: Archangium lansinium sp. nov., Myxococcus landrumus sp. nov., Nannocystis bai.</title>
        <authorList>
            <person name="Ahearne A."/>
            <person name="Stevens C."/>
            <person name="Dowd S."/>
        </authorList>
    </citation>
    <scope>NUCLEOTIDE SEQUENCE [LARGE SCALE GENOMIC DNA]</scope>
    <source>
        <strain evidence="7 8">WIWO2</strain>
    </source>
</reference>
<feature type="transmembrane region" description="Helical" evidence="6">
    <location>
        <begin position="246"/>
        <end position="269"/>
    </location>
</feature>
<name>A0ABT5BSL5_9BACT</name>
<evidence type="ECO:0000256" key="1">
    <source>
        <dbReference type="ARBA" id="ARBA00004651"/>
    </source>
</evidence>
<dbReference type="InterPro" id="IPR001851">
    <property type="entry name" value="ABC_transp_permease"/>
</dbReference>
<feature type="transmembrane region" description="Helical" evidence="6">
    <location>
        <begin position="150"/>
        <end position="167"/>
    </location>
</feature>
<dbReference type="Pfam" id="PF02653">
    <property type="entry name" value="BPD_transp_2"/>
    <property type="match status" value="1"/>
</dbReference>
<comment type="caution">
    <text evidence="7">The sequence shown here is derived from an EMBL/GenBank/DDBJ whole genome shotgun (WGS) entry which is preliminary data.</text>
</comment>
<evidence type="ECO:0000313" key="7">
    <source>
        <dbReference type="EMBL" id="MDC0676555.1"/>
    </source>
</evidence>
<proteinExistence type="predicted"/>
<feature type="transmembrane region" description="Helical" evidence="6">
    <location>
        <begin position="60"/>
        <end position="81"/>
    </location>
</feature>
<evidence type="ECO:0000256" key="3">
    <source>
        <dbReference type="ARBA" id="ARBA00022692"/>
    </source>
</evidence>
<feature type="transmembrane region" description="Helical" evidence="6">
    <location>
        <begin position="297"/>
        <end position="316"/>
    </location>
</feature>
<feature type="transmembrane region" description="Helical" evidence="6">
    <location>
        <begin position="117"/>
        <end position="143"/>
    </location>
</feature>
<keyword evidence="8" id="KW-1185">Reference proteome</keyword>
<keyword evidence="5 6" id="KW-0472">Membrane</keyword>
<dbReference type="CDD" id="cd06580">
    <property type="entry name" value="TM_PBP1_transp_TpRbsC_like"/>
    <property type="match status" value="1"/>
</dbReference>
<keyword evidence="4 6" id="KW-1133">Transmembrane helix</keyword>
<keyword evidence="3 6" id="KW-0812">Transmembrane</keyword>
<comment type="subcellular location">
    <subcellularLocation>
        <location evidence="1">Cell membrane</location>
        <topology evidence="1">Multi-pass membrane protein</topology>
    </subcellularLocation>
</comment>
<evidence type="ECO:0000256" key="4">
    <source>
        <dbReference type="ARBA" id="ARBA00022989"/>
    </source>
</evidence>
<feature type="transmembrane region" description="Helical" evidence="6">
    <location>
        <begin position="275"/>
        <end position="292"/>
    </location>
</feature>
<organism evidence="7 8">
    <name type="scientific">Sorangium atrum</name>
    <dbReference type="NCBI Taxonomy" id="2995308"/>
    <lineage>
        <taxon>Bacteria</taxon>
        <taxon>Pseudomonadati</taxon>
        <taxon>Myxococcota</taxon>
        <taxon>Polyangia</taxon>
        <taxon>Polyangiales</taxon>
        <taxon>Polyangiaceae</taxon>
        <taxon>Sorangium</taxon>
    </lineage>
</organism>
<dbReference type="PANTHER" id="PTHR47089">
    <property type="entry name" value="ABC TRANSPORTER, PERMEASE PROTEIN"/>
    <property type="match status" value="1"/>
</dbReference>
<protein>
    <submittedName>
        <fullName evidence="7">ABC transporter permease</fullName>
    </submittedName>
</protein>
<dbReference type="RefSeq" id="WP_272093339.1">
    <property type="nucleotide sequence ID" value="NZ_JAQNDK010000001.1"/>
</dbReference>
<evidence type="ECO:0000256" key="5">
    <source>
        <dbReference type="ARBA" id="ARBA00023136"/>
    </source>
</evidence>
<evidence type="ECO:0000256" key="2">
    <source>
        <dbReference type="ARBA" id="ARBA00022475"/>
    </source>
</evidence>